<accession>A0A419UWU5</accession>
<dbReference type="AlphaFoldDB" id="A0A419UWU5"/>
<dbReference type="EMBL" id="RAPK01000011">
    <property type="protein sequence ID" value="RKD69607.1"/>
    <property type="molecule type" value="Genomic_DNA"/>
</dbReference>
<evidence type="ECO:0000313" key="2">
    <source>
        <dbReference type="EMBL" id="RKD69607.1"/>
    </source>
</evidence>
<feature type="transmembrane region" description="Helical" evidence="1">
    <location>
        <begin position="59"/>
        <end position="76"/>
    </location>
</feature>
<reference evidence="2 3" key="1">
    <citation type="submission" date="2018-09" db="EMBL/GenBank/DDBJ databases">
        <title>Genomic Encyclopedia of Archaeal and Bacterial Type Strains, Phase II (KMG-II): from individual species to whole genera.</title>
        <authorList>
            <person name="Goeker M."/>
        </authorList>
    </citation>
    <scope>NUCLEOTIDE SEQUENCE [LARGE SCALE GENOMIC DNA]</scope>
    <source>
        <strain evidence="2 3">DSM 17008</strain>
    </source>
</reference>
<dbReference type="Proteomes" id="UP000285120">
    <property type="component" value="Unassembled WGS sequence"/>
</dbReference>
<keyword evidence="3" id="KW-1185">Reference proteome</keyword>
<keyword evidence="1" id="KW-0472">Membrane</keyword>
<protein>
    <submittedName>
        <fullName evidence="2">Uncharacterized protein</fullName>
    </submittedName>
</protein>
<evidence type="ECO:0000313" key="3">
    <source>
        <dbReference type="Proteomes" id="UP000285120"/>
    </source>
</evidence>
<feature type="transmembrane region" description="Helical" evidence="1">
    <location>
        <begin position="7"/>
        <end position="23"/>
    </location>
</feature>
<feature type="transmembrane region" description="Helical" evidence="1">
    <location>
        <begin position="82"/>
        <end position="99"/>
    </location>
</feature>
<keyword evidence="1" id="KW-0812">Transmembrane</keyword>
<sequence>MKNINKPIIGYLLIGIVSTFLILSNIPILPSSIFFGISIGLISYLFLGKREEFKFAKTFNIIIIIIGFLLVFLSIITLDPNAFPWFHIIAGALLIWIGIQRTRNIQSN</sequence>
<proteinExistence type="predicted"/>
<comment type="caution">
    <text evidence="2">The sequence shown here is derived from an EMBL/GenBank/DDBJ whole genome shotgun (WGS) entry which is preliminary data.</text>
</comment>
<name>A0A419UWU5_9BACL</name>
<feature type="transmembrane region" description="Helical" evidence="1">
    <location>
        <begin position="29"/>
        <end position="47"/>
    </location>
</feature>
<keyword evidence="1" id="KW-1133">Transmembrane helix</keyword>
<gene>
    <name evidence="2" type="ORF">ATL39_3031</name>
</gene>
<organism evidence="2 3">
    <name type="scientific">Sinobaca qinghaiensis</name>
    <dbReference type="NCBI Taxonomy" id="342944"/>
    <lineage>
        <taxon>Bacteria</taxon>
        <taxon>Bacillati</taxon>
        <taxon>Bacillota</taxon>
        <taxon>Bacilli</taxon>
        <taxon>Bacillales</taxon>
        <taxon>Sporolactobacillaceae</taxon>
        <taxon>Sinobaca</taxon>
    </lineage>
</organism>
<evidence type="ECO:0000256" key="1">
    <source>
        <dbReference type="SAM" id="Phobius"/>
    </source>
</evidence>